<gene>
    <name evidence="10" type="primary">SCJ1</name>
    <name evidence="10" type="ORF">IWQ62_006240</name>
</gene>
<dbReference type="HAMAP" id="MF_01152">
    <property type="entry name" value="DnaJ"/>
    <property type="match status" value="1"/>
</dbReference>
<evidence type="ECO:0000259" key="8">
    <source>
        <dbReference type="PROSITE" id="PS50076"/>
    </source>
</evidence>
<dbReference type="SMART" id="SM00271">
    <property type="entry name" value="DnaJ"/>
    <property type="match status" value="1"/>
</dbReference>
<dbReference type="InterPro" id="IPR012724">
    <property type="entry name" value="DnaJ"/>
</dbReference>
<dbReference type="Gene3D" id="2.10.230.10">
    <property type="entry name" value="Heat shock protein DnaJ, cysteine-rich domain"/>
    <property type="match status" value="1"/>
</dbReference>
<dbReference type="GO" id="GO:0030544">
    <property type="term" value="F:Hsp70 protein binding"/>
    <property type="evidence" value="ECO:0007669"/>
    <property type="project" value="InterPro"/>
</dbReference>
<organism evidence="10 11">
    <name type="scientific">Dispira parvispora</name>
    <dbReference type="NCBI Taxonomy" id="1520584"/>
    <lineage>
        <taxon>Eukaryota</taxon>
        <taxon>Fungi</taxon>
        <taxon>Fungi incertae sedis</taxon>
        <taxon>Zoopagomycota</taxon>
        <taxon>Kickxellomycotina</taxon>
        <taxon>Dimargaritomycetes</taxon>
        <taxon>Dimargaritales</taxon>
        <taxon>Dimargaritaceae</taxon>
        <taxon>Dispira</taxon>
    </lineage>
</organism>
<dbReference type="PROSITE" id="PS51188">
    <property type="entry name" value="ZF_CR"/>
    <property type="match status" value="1"/>
</dbReference>
<dbReference type="Gene3D" id="2.60.260.20">
    <property type="entry name" value="Urease metallochaperone UreE, N-terminal domain"/>
    <property type="match status" value="2"/>
</dbReference>
<dbReference type="Pfam" id="PF01556">
    <property type="entry name" value="DnaJ_C"/>
    <property type="match status" value="1"/>
</dbReference>
<dbReference type="Pfam" id="PF00684">
    <property type="entry name" value="DnaJ_CXXCXGXG"/>
    <property type="match status" value="1"/>
</dbReference>
<keyword evidence="1 6" id="KW-0479">Metal-binding</keyword>
<keyword evidence="4 6" id="KW-0862">Zinc</keyword>
<dbReference type="GO" id="GO:0005524">
    <property type="term" value="F:ATP binding"/>
    <property type="evidence" value="ECO:0007669"/>
    <property type="project" value="InterPro"/>
</dbReference>
<evidence type="ECO:0000256" key="4">
    <source>
        <dbReference type="ARBA" id="ARBA00022833"/>
    </source>
</evidence>
<dbReference type="GO" id="GO:0008270">
    <property type="term" value="F:zinc ion binding"/>
    <property type="evidence" value="ECO:0007669"/>
    <property type="project" value="UniProtKB-KW"/>
</dbReference>
<dbReference type="FunFam" id="2.10.230.10:FF:000002">
    <property type="entry name" value="Molecular chaperone DnaJ"/>
    <property type="match status" value="1"/>
</dbReference>
<sequence>MLPRRFGLLLWGAFVFCLFASVVLVVEAGRDYYKILNVDRQASQAQIKRAYKQLSKQLHPDKNPNDDKAHEKFSELTEAYKVLSDEKTRSLYDQGGEEAVKQGDQGFSGQDPFDIFAQFFGGGGGFFGGRESRYEKEEVRGPTIHLPLQVSLAEVYVGTTLDYEVSKQIHCDKCHGSGAENPDDVETCDSCRGKGVKMVQQMLAPGFIQTMQTTCNVCHGTGKVIHHKCSQCGGSKVQRDNELLAVVVTPGMPDNHAIRFEREGDHSPDWDVPGDLVFHLKTLPHPAFTRDGHDLHLNFTISLVQALSGFETTFLHLDKKTKVLLKRESVTPPGFIQKVQGQGMPMYNPDTDSASGHGDLFVHYTVEFPQSVTDKQKDTLKGMFSIQPKKPTVLLHHDEL</sequence>
<dbReference type="SUPFAM" id="SSF49493">
    <property type="entry name" value="HSP40/DnaJ peptide-binding domain"/>
    <property type="match status" value="2"/>
</dbReference>
<evidence type="ECO:0000256" key="5">
    <source>
        <dbReference type="ARBA" id="ARBA00023186"/>
    </source>
</evidence>
<dbReference type="CDD" id="cd10719">
    <property type="entry name" value="DnaJ_zf"/>
    <property type="match status" value="1"/>
</dbReference>
<keyword evidence="11" id="KW-1185">Reference proteome</keyword>
<feature type="zinc finger region" description="CR-type" evidence="6">
    <location>
        <begin position="158"/>
        <end position="241"/>
    </location>
</feature>
<evidence type="ECO:0000256" key="6">
    <source>
        <dbReference type="PROSITE-ProRule" id="PRU00546"/>
    </source>
</evidence>
<dbReference type="InterPro" id="IPR001623">
    <property type="entry name" value="DnaJ_domain"/>
</dbReference>
<evidence type="ECO:0000259" key="9">
    <source>
        <dbReference type="PROSITE" id="PS51188"/>
    </source>
</evidence>
<dbReference type="Proteomes" id="UP001150925">
    <property type="component" value="Unassembled WGS sequence"/>
</dbReference>
<dbReference type="OrthoDB" id="445556at2759"/>
<dbReference type="Pfam" id="PF00226">
    <property type="entry name" value="DnaJ"/>
    <property type="match status" value="1"/>
</dbReference>
<dbReference type="AlphaFoldDB" id="A0A9W8E3T1"/>
<evidence type="ECO:0000313" key="10">
    <source>
        <dbReference type="EMBL" id="KAJ1952354.1"/>
    </source>
</evidence>
<dbReference type="GO" id="GO:0051082">
    <property type="term" value="F:unfolded protein binding"/>
    <property type="evidence" value="ECO:0007669"/>
    <property type="project" value="InterPro"/>
</dbReference>
<proteinExistence type="inferred from homology"/>
<reference evidence="10" key="1">
    <citation type="submission" date="2022-07" db="EMBL/GenBank/DDBJ databases">
        <title>Phylogenomic reconstructions and comparative analyses of Kickxellomycotina fungi.</title>
        <authorList>
            <person name="Reynolds N.K."/>
            <person name="Stajich J.E."/>
            <person name="Barry K."/>
            <person name="Grigoriev I.V."/>
            <person name="Crous P."/>
            <person name="Smith M.E."/>
        </authorList>
    </citation>
    <scope>NUCLEOTIDE SEQUENCE</scope>
    <source>
        <strain evidence="10">RSA 1196</strain>
    </source>
</reference>
<feature type="domain" description="J" evidence="8">
    <location>
        <begin position="31"/>
        <end position="96"/>
    </location>
</feature>
<keyword evidence="2" id="KW-0677">Repeat</keyword>
<dbReference type="InterPro" id="IPR036869">
    <property type="entry name" value="J_dom_sf"/>
</dbReference>
<keyword evidence="5" id="KW-0143">Chaperone</keyword>
<evidence type="ECO:0000256" key="2">
    <source>
        <dbReference type="ARBA" id="ARBA00022737"/>
    </source>
</evidence>
<dbReference type="InterPro" id="IPR002939">
    <property type="entry name" value="DnaJ_C"/>
</dbReference>
<comment type="caution">
    <text evidence="10">The sequence shown here is derived from an EMBL/GenBank/DDBJ whole genome shotgun (WGS) entry which is preliminary data.</text>
</comment>
<protein>
    <submittedName>
        <fullName evidence="10">DnaJ- protein scj1</fullName>
    </submittedName>
</protein>
<dbReference type="PRINTS" id="PR00625">
    <property type="entry name" value="JDOMAIN"/>
</dbReference>
<feature type="domain" description="CR-type" evidence="9">
    <location>
        <begin position="158"/>
        <end position="241"/>
    </location>
</feature>
<dbReference type="SUPFAM" id="SSF46565">
    <property type="entry name" value="Chaperone J-domain"/>
    <property type="match status" value="1"/>
</dbReference>
<keyword evidence="3 6" id="KW-0863">Zinc-finger</keyword>
<dbReference type="SUPFAM" id="SSF57938">
    <property type="entry name" value="DnaJ/Hsp40 cysteine-rich domain"/>
    <property type="match status" value="1"/>
</dbReference>
<dbReference type="PANTHER" id="PTHR43888">
    <property type="entry name" value="DNAJ-LIKE-2, ISOFORM A-RELATED"/>
    <property type="match status" value="1"/>
</dbReference>
<dbReference type="GO" id="GO:0009408">
    <property type="term" value="P:response to heat"/>
    <property type="evidence" value="ECO:0007669"/>
    <property type="project" value="InterPro"/>
</dbReference>
<dbReference type="InterPro" id="IPR008971">
    <property type="entry name" value="HSP40/DnaJ_pept-bd"/>
</dbReference>
<dbReference type="InterPro" id="IPR044713">
    <property type="entry name" value="DNJA1/2-like"/>
</dbReference>
<evidence type="ECO:0000256" key="3">
    <source>
        <dbReference type="ARBA" id="ARBA00022771"/>
    </source>
</evidence>
<dbReference type="Gene3D" id="1.10.287.110">
    <property type="entry name" value="DnaJ domain"/>
    <property type="match status" value="1"/>
</dbReference>
<dbReference type="FunFam" id="2.60.260.20:FF:000013">
    <property type="entry name" value="DnaJ subfamily B member 11"/>
    <property type="match status" value="1"/>
</dbReference>
<dbReference type="CDD" id="cd10747">
    <property type="entry name" value="DnaJ_C"/>
    <property type="match status" value="1"/>
</dbReference>
<evidence type="ECO:0000256" key="7">
    <source>
        <dbReference type="SAM" id="SignalP"/>
    </source>
</evidence>
<evidence type="ECO:0000256" key="1">
    <source>
        <dbReference type="ARBA" id="ARBA00022723"/>
    </source>
</evidence>
<keyword evidence="7" id="KW-0732">Signal</keyword>
<dbReference type="GO" id="GO:0006457">
    <property type="term" value="P:protein folding"/>
    <property type="evidence" value="ECO:0007669"/>
    <property type="project" value="InterPro"/>
</dbReference>
<dbReference type="InterPro" id="IPR036410">
    <property type="entry name" value="HSP_DnaJ_Cys-rich_dom_sf"/>
</dbReference>
<dbReference type="PROSITE" id="PS50076">
    <property type="entry name" value="DNAJ_2"/>
    <property type="match status" value="1"/>
</dbReference>
<dbReference type="CDD" id="cd06257">
    <property type="entry name" value="DnaJ"/>
    <property type="match status" value="1"/>
</dbReference>
<dbReference type="EMBL" id="JANBPY010003225">
    <property type="protein sequence ID" value="KAJ1952354.1"/>
    <property type="molecule type" value="Genomic_DNA"/>
</dbReference>
<feature type="chain" id="PRO_5040776357" evidence="7">
    <location>
        <begin position="29"/>
        <end position="400"/>
    </location>
</feature>
<dbReference type="InterPro" id="IPR001305">
    <property type="entry name" value="HSP_DnaJ_Cys-rich_dom"/>
</dbReference>
<evidence type="ECO:0000313" key="11">
    <source>
        <dbReference type="Proteomes" id="UP001150925"/>
    </source>
</evidence>
<name>A0A9W8E3T1_9FUNG</name>
<accession>A0A9W8E3T1</accession>
<feature type="signal peptide" evidence="7">
    <location>
        <begin position="1"/>
        <end position="28"/>
    </location>
</feature>